<keyword evidence="2" id="KW-1133">Transmembrane helix</keyword>
<gene>
    <name evidence="3" type="ORF">SPARVUS_LOCUS9373621</name>
</gene>
<keyword evidence="4" id="KW-1185">Reference proteome</keyword>
<keyword evidence="2" id="KW-0472">Membrane</keyword>
<evidence type="ECO:0000256" key="2">
    <source>
        <dbReference type="SAM" id="Phobius"/>
    </source>
</evidence>
<protein>
    <submittedName>
        <fullName evidence="3">Uncharacterized protein</fullName>
    </submittedName>
</protein>
<dbReference type="EMBL" id="CATNWA010015224">
    <property type="protein sequence ID" value="CAI9580907.1"/>
    <property type="molecule type" value="Genomic_DNA"/>
</dbReference>
<sequence>CHKLACSFLFVYSYLLAAVLFLIPVLTVCSGHELLRRHRSLSWKNFSVWRRVAVQQAYQEQIMHCLQELSSRFDQLQVVSTSSPSVSAPVLAPAAPTPTALPVEHSPLRL</sequence>
<accession>A0ABN9EAR6</accession>
<feature type="transmembrane region" description="Helical" evidence="2">
    <location>
        <begin position="12"/>
        <end position="35"/>
    </location>
</feature>
<keyword evidence="2" id="KW-0812">Transmembrane</keyword>
<feature type="region of interest" description="Disordered" evidence="1">
    <location>
        <begin position="86"/>
        <end position="110"/>
    </location>
</feature>
<reference evidence="3" key="1">
    <citation type="submission" date="2023-05" db="EMBL/GenBank/DDBJ databases">
        <authorList>
            <person name="Stuckert A."/>
        </authorList>
    </citation>
    <scope>NUCLEOTIDE SEQUENCE</scope>
</reference>
<dbReference type="Proteomes" id="UP001162483">
    <property type="component" value="Unassembled WGS sequence"/>
</dbReference>
<evidence type="ECO:0000313" key="3">
    <source>
        <dbReference type="EMBL" id="CAI9580907.1"/>
    </source>
</evidence>
<name>A0ABN9EAR6_9NEOB</name>
<comment type="caution">
    <text evidence="3">The sequence shown here is derived from an EMBL/GenBank/DDBJ whole genome shotgun (WGS) entry which is preliminary data.</text>
</comment>
<evidence type="ECO:0000313" key="4">
    <source>
        <dbReference type="Proteomes" id="UP001162483"/>
    </source>
</evidence>
<feature type="compositionally biased region" description="Low complexity" evidence="1">
    <location>
        <begin position="86"/>
        <end position="103"/>
    </location>
</feature>
<feature type="non-terminal residue" evidence="3">
    <location>
        <position position="1"/>
    </location>
</feature>
<proteinExistence type="predicted"/>
<evidence type="ECO:0000256" key="1">
    <source>
        <dbReference type="SAM" id="MobiDB-lite"/>
    </source>
</evidence>
<organism evidence="3 4">
    <name type="scientific">Staurois parvus</name>
    <dbReference type="NCBI Taxonomy" id="386267"/>
    <lineage>
        <taxon>Eukaryota</taxon>
        <taxon>Metazoa</taxon>
        <taxon>Chordata</taxon>
        <taxon>Craniata</taxon>
        <taxon>Vertebrata</taxon>
        <taxon>Euteleostomi</taxon>
        <taxon>Amphibia</taxon>
        <taxon>Batrachia</taxon>
        <taxon>Anura</taxon>
        <taxon>Neobatrachia</taxon>
        <taxon>Ranoidea</taxon>
        <taxon>Ranidae</taxon>
        <taxon>Staurois</taxon>
    </lineage>
</organism>